<feature type="domain" description="HTH tetR-type" evidence="6">
    <location>
        <begin position="23"/>
        <end position="83"/>
    </location>
</feature>
<feature type="region of interest" description="Disordered" evidence="5">
    <location>
        <begin position="1"/>
        <end position="23"/>
    </location>
</feature>
<dbReference type="STRING" id="33881.NS184_13595"/>
<evidence type="ECO:0000256" key="1">
    <source>
        <dbReference type="ARBA" id="ARBA00023015"/>
    </source>
</evidence>
<evidence type="ECO:0000313" key="7">
    <source>
        <dbReference type="EMBL" id="KTR03595.1"/>
    </source>
</evidence>
<dbReference type="Pfam" id="PF00440">
    <property type="entry name" value="TetR_N"/>
    <property type="match status" value="1"/>
</dbReference>
<feature type="non-terminal residue" evidence="7">
    <location>
        <position position="169"/>
    </location>
</feature>
<evidence type="ECO:0000256" key="2">
    <source>
        <dbReference type="ARBA" id="ARBA00023125"/>
    </source>
</evidence>
<dbReference type="PRINTS" id="PR00455">
    <property type="entry name" value="HTHTETR"/>
</dbReference>
<accession>A0A175RIJ0</accession>
<keyword evidence="2 4" id="KW-0238">DNA-binding</keyword>
<keyword evidence="1" id="KW-0805">Transcription regulation</keyword>
<dbReference type="Proteomes" id="UP000078252">
    <property type="component" value="Unassembled WGS sequence"/>
</dbReference>
<dbReference type="InterPro" id="IPR009057">
    <property type="entry name" value="Homeodomain-like_sf"/>
</dbReference>
<evidence type="ECO:0000259" key="6">
    <source>
        <dbReference type="PROSITE" id="PS50977"/>
    </source>
</evidence>
<gene>
    <name evidence="7" type="ORF">NS184_13595</name>
</gene>
<reference evidence="7 8" key="1">
    <citation type="journal article" date="2016" name="Front. Microbiol.">
        <title>Genomic Resource of Rice Seed Associated Bacteria.</title>
        <authorList>
            <person name="Midha S."/>
            <person name="Bansal K."/>
            <person name="Sharma S."/>
            <person name="Kumar N."/>
            <person name="Patil P.P."/>
            <person name="Chaudhry V."/>
            <person name="Patil P.B."/>
        </authorList>
    </citation>
    <scope>NUCLEOTIDE SEQUENCE [LARGE SCALE GENOMIC DNA]</scope>
    <source>
        <strain evidence="7 8">NS184</strain>
    </source>
</reference>
<evidence type="ECO:0000256" key="5">
    <source>
        <dbReference type="SAM" id="MobiDB-lite"/>
    </source>
</evidence>
<dbReference type="AlphaFoldDB" id="A0A175RIJ0"/>
<sequence>MPADDRPTRPGRPRAVPDAAPTLSPRDQVLDAAAALFVEHGFGATSTRAIADRVGIRQASLYYHFAGKDDVLVALLETSVRPSLEVARGLDERVPGSVPAAVALAALVEFDVGTLTATPHNVGTLYLLPEVQGERFAGFRADRQALQHVYGRLGSLAASPEVAATVAPA</sequence>
<dbReference type="PANTHER" id="PTHR30055:SF234">
    <property type="entry name" value="HTH-TYPE TRANSCRIPTIONAL REGULATOR BETI"/>
    <property type="match status" value="1"/>
</dbReference>
<dbReference type="RefSeq" id="WP_242863060.1">
    <property type="nucleotide sequence ID" value="NZ_LDQC01000080.1"/>
</dbReference>
<dbReference type="GO" id="GO:0003700">
    <property type="term" value="F:DNA-binding transcription factor activity"/>
    <property type="evidence" value="ECO:0007669"/>
    <property type="project" value="TreeGrafter"/>
</dbReference>
<dbReference type="PROSITE" id="PS50977">
    <property type="entry name" value="HTH_TETR_2"/>
    <property type="match status" value="1"/>
</dbReference>
<protein>
    <submittedName>
        <fullName evidence="7">TetR family transcriptional regulator</fullName>
    </submittedName>
</protein>
<organism evidence="7 8">
    <name type="scientific">Curtobacterium luteum</name>
    <dbReference type="NCBI Taxonomy" id="33881"/>
    <lineage>
        <taxon>Bacteria</taxon>
        <taxon>Bacillati</taxon>
        <taxon>Actinomycetota</taxon>
        <taxon>Actinomycetes</taxon>
        <taxon>Micrococcales</taxon>
        <taxon>Microbacteriaceae</taxon>
        <taxon>Curtobacterium</taxon>
    </lineage>
</organism>
<keyword evidence="3" id="KW-0804">Transcription</keyword>
<proteinExistence type="predicted"/>
<feature type="DNA-binding region" description="H-T-H motif" evidence="4">
    <location>
        <begin position="46"/>
        <end position="65"/>
    </location>
</feature>
<dbReference type="InterPro" id="IPR001647">
    <property type="entry name" value="HTH_TetR"/>
</dbReference>
<evidence type="ECO:0000313" key="8">
    <source>
        <dbReference type="Proteomes" id="UP000078252"/>
    </source>
</evidence>
<dbReference type="InterPro" id="IPR050109">
    <property type="entry name" value="HTH-type_TetR-like_transc_reg"/>
</dbReference>
<name>A0A175RIJ0_9MICO</name>
<dbReference type="Gene3D" id="1.10.357.10">
    <property type="entry name" value="Tetracycline Repressor, domain 2"/>
    <property type="match status" value="1"/>
</dbReference>
<dbReference type="PANTHER" id="PTHR30055">
    <property type="entry name" value="HTH-TYPE TRANSCRIPTIONAL REGULATOR RUTR"/>
    <property type="match status" value="1"/>
</dbReference>
<evidence type="ECO:0000256" key="4">
    <source>
        <dbReference type="PROSITE-ProRule" id="PRU00335"/>
    </source>
</evidence>
<dbReference type="SUPFAM" id="SSF46689">
    <property type="entry name" value="Homeodomain-like"/>
    <property type="match status" value="1"/>
</dbReference>
<evidence type="ECO:0000256" key="3">
    <source>
        <dbReference type="ARBA" id="ARBA00023163"/>
    </source>
</evidence>
<dbReference type="GO" id="GO:0000976">
    <property type="term" value="F:transcription cis-regulatory region binding"/>
    <property type="evidence" value="ECO:0007669"/>
    <property type="project" value="TreeGrafter"/>
</dbReference>
<comment type="caution">
    <text evidence="7">The sequence shown here is derived from an EMBL/GenBank/DDBJ whole genome shotgun (WGS) entry which is preliminary data.</text>
</comment>
<dbReference type="EMBL" id="LDQC01000080">
    <property type="protein sequence ID" value="KTR03595.1"/>
    <property type="molecule type" value="Genomic_DNA"/>
</dbReference>